<sequence length="265" mass="27556">MGQIVAGEIGGQRTTPVGGGLPLACCLDGRPPIVPHRRRRRIAALRSVLRMRDTPRPARSRCDQVTSHAVLIGWRAVPRRHGGELPRRGALALGCIALLLMGIVGCTTVTDGTAMPDTNVAPAYRSSVSASVSASAATSSIRESQRQQSLTTKAIRTSCDALAATSKDAIDKVNAYVAAFNQGRNTGPTEGPAIDALNNSASTVSGSLSAALSAQLGDALNAYVDAARAVANAIGAHASTAEFNRRVDRLNDTKTKALKMCVAAF</sequence>
<dbReference type="HOGENOM" id="CLU_100952_0_0_11"/>
<name>A0A0H3MF30_MYCBP</name>
<protein>
    <submittedName>
        <fullName evidence="1">Uncharacterized protein</fullName>
    </submittedName>
</protein>
<dbReference type="AlphaFoldDB" id="A0A0H3MF30"/>
<dbReference type="Proteomes" id="UP000001472">
    <property type="component" value="Chromosome"/>
</dbReference>
<gene>
    <name evidence="1" type="ordered locus">BCG_2257c</name>
</gene>
<dbReference type="EMBL" id="AM408590">
    <property type="protein sequence ID" value="CAL72245.1"/>
    <property type="molecule type" value="Genomic_DNA"/>
</dbReference>
<organism evidence="1 2">
    <name type="scientific">Mycobacterium bovis (strain BCG / Pasteur 1173P2)</name>
    <dbReference type="NCBI Taxonomy" id="410289"/>
    <lineage>
        <taxon>Bacteria</taxon>
        <taxon>Bacillati</taxon>
        <taxon>Actinomycetota</taxon>
        <taxon>Actinomycetes</taxon>
        <taxon>Mycobacteriales</taxon>
        <taxon>Mycobacteriaceae</taxon>
        <taxon>Mycobacterium</taxon>
        <taxon>Mycobacterium tuberculosis complex</taxon>
    </lineage>
</organism>
<proteinExistence type="predicted"/>
<evidence type="ECO:0000313" key="2">
    <source>
        <dbReference type="Proteomes" id="UP000001472"/>
    </source>
</evidence>
<dbReference type="KEGG" id="mbb:BCG_2257c"/>
<evidence type="ECO:0000313" key="1">
    <source>
        <dbReference type="EMBL" id="CAL72245.1"/>
    </source>
</evidence>
<dbReference type="SMR" id="A0A0H3MF30"/>
<accession>A0A0H3MF30</accession>
<reference evidence="1 2" key="1">
    <citation type="journal article" date="2007" name="Proc. Natl. Acad. Sci. U.S.A.">
        <title>Genome plasticity of BCG and impact on vaccine efficacy.</title>
        <authorList>
            <person name="Brosch R."/>
            <person name="Gordon S.V."/>
            <person name="Garnier T."/>
            <person name="Eiglmeier K."/>
            <person name="Frigui W."/>
            <person name="Valenti P."/>
            <person name="Dos Santos S."/>
            <person name="Duthoy S."/>
            <person name="Lacroix C."/>
            <person name="Garcia-Pelayo C."/>
            <person name="Inwald J.K."/>
            <person name="Golby P."/>
            <person name="Garcia J.N."/>
            <person name="Hewinson R.G."/>
            <person name="Behr M.A."/>
            <person name="Quail M.A."/>
            <person name="Churcher C."/>
            <person name="Barrell B.G."/>
            <person name="Parkhill J."/>
            <person name="Cole S.T."/>
        </authorList>
    </citation>
    <scope>NUCLEOTIDE SEQUENCE [LARGE SCALE GENOMIC DNA]</scope>
    <source>
        <strain evidence="2">BCG / Pasteur 1173P2</strain>
    </source>
</reference>